<dbReference type="InParanoid" id="W4JVB9"/>
<dbReference type="AlphaFoldDB" id="W4JVB9"/>
<keyword evidence="2" id="KW-1185">Reference proteome</keyword>
<reference evidence="1 2" key="1">
    <citation type="journal article" date="2012" name="New Phytol.">
        <title>Insight into trade-off between wood decay and parasitism from the genome of a fungal forest pathogen.</title>
        <authorList>
            <person name="Olson A."/>
            <person name="Aerts A."/>
            <person name="Asiegbu F."/>
            <person name="Belbahri L."/>
            <person name="Bouzid O."/>
            <person name="Broberg A."/>
            <person name="Canback B."/>
            <person name="Coutinho P.M."/>
            <person name="Cullen D."/>
            <person name="Dalman K."/>
            <person name="Deflorio G."/>
            <person name="van Diepen L.T."/>
            <person name="Dunand C."/>
            <person name="Duplessis S."/>
            <person name="Durling M."/>
            <person name="Gonthier P."/>
            <person name="Grimwood J."/>
            <person name="Fossdal C.G."/>
            <person name="Hansson D."/>
            <person name="Henrissat B."/>
            <person name="Hietala A."/>
            <person name="Himmelstrand K."/>
            <person name="Hoffmeister D."/>
            <person name="Hogberg N."/>
            <person name="James T.Y."/>
            <person name="Karlsson M."/>
            <person name="Kohler A."/>
            <person name="Kues U."/>
            <person name="Lee Y.H."/>
            <person name="Lin Y.C."/>
            <person name="Lind M."/>
            <person name="Lindquist E."/>
            <person name="Lombard V."/>
            <person name="Lucas S."/>
            <person name="Lunden K."/>
            <person name="Morin E."/>
            <person name="Murat C."/>
            <person name="Park J."/>
            <person name="Raffaello T."/>
            <person name="Rouze P."/>
            <person name="Salamov A."/>
            <person name="Schmutz J."/>
            <person name="Solheim H."/>
            <person name="Stahlberg J."/>
            <person name="Velez H."/>
            <person name="de Vries R.P."/>
            <person name="Wiebenga A."/>
            <person name="Woodward S."/>
            <person name="Yakovlev I."/>
            <person name="Garbelotto M."/>
            <person name="Martin F."/>
            <person name="Grigoriev I.V."/>
            <person name="Stenlid J."/>
        </authorList>
    </citation>
    <scope>NUCLEOTIDE SEQUENCE [LARGE SCALE GENOMIC DNA]</scope>
    <source>
        <strain evidence="1 2">TC 32-1</strain>
    </source>
</reference>
<organism evidence="1 2">
    <name type="scientific">Heterobasidion irregulare (strain TC 32-1)</name>
    <dbReference type="NCBI Taxonomy" id="747525"/>
    <lineage>
        <taxon>Eukaryota</taxon>
        <taxon>Fungi</taxon>
        <taxon>Dikarya</taxon>
        <taxon>Basidiomycota</taxon>
        <taxon>Agaricomycotina</taxon>
        <taxon>Agaricomycetes</taxon>
        <taxon>Russulales</taxon>
        <taxon>Bondarzewiaceae</taxon>
        <taxon>Heterobasidion</taxon>
        <taxon>Heterobasidion annosum species complex</taxon>
    </lineage>
</organism>
<dbReference type="HOGENOM" id="CLU_052543_2_0_1"/>
<dbReference type="EMBL" id="KI925464">
    <property type="protein sequence ID" value="ETW76796.1"/>
    <property type="molecule type" value="Genomic_DNA"/>
</dbReference>
<dbReference type="GeneID" id="20674416"/>
<proteinExistence type="predicted"/>
<dbReference type="OrthoDB" id="2858653at2759"/>
<evidence type="ECO:0000313" key="1">
    <source>
        <dbReference type="EMBL" id="ETW76796.1"/>
    </source>
</evidence>
<sequence length="318" mass="36008">MVAQCIEEIEFQEVYKVIYFIDVIAQQANAMAIEKSLASSFTRMHELTRLETLKLSFPTMHHPFLDPLRFQWIILSATSTQLPLPSLPSFDIDGLMAFYNPFYDLPLFGSLLSSLTSLSIGAAFEHYLRQYRFRDPFVNFWEQVIQHCVLRSLSSFMSFTLHSDEDVGVVPRLDFSQVNLPALITKDHIQRGNAYRGLHYTPQGNPAEIAANGVQNCDRRLDLRSTSSFYEFDEFGGPDTVGSDDSEDPDDLDMELVTLGEPMNYMASHVDAGYSYEPIATPLPYDVGDKQALENLLLIVGLQAAELEDKLRGRELRA</sequence>
<dbReference type="KEGG" id="hir:HETIRDRAFT_430109"/>
<accession>W4JVB9</accession>
<name>W4JVB9_HETIT</name>
<protein>
    <submittedName>
        <fullName evidence="1">Uncharacterized protein</fullName>
    </submittedName>
</protein>
<dbReference type="Proteomes" id="UP000030671">
    <property type="component" value="Unassembled WGS sequence"/>
</dbReference>
<evidence type="ECO:0000313" key="2">
    <source>
        <dbReference type="Proteomes" id="UP000030671"/>
    </source>
</evidence>
<dbReference type="RefSeq" id="XP_009551666.1">
    <property type="nucleotide sequence ID" value="XM_009553371.1"/>
</dbReference>
<gene>
    <name evidence="1" type="ORF">HETIRDRAFT_430109</name>
</gene>